<organism evidence="11 12">
    <name type="scientific">Lactobacillus bombicola</name>
    <dbReference type="NCBI Taxonomy" id="1505723"/>
    <lineage>
        <taxon>Bacteria</taxon>
        <taxon>Bacillati</taxon>
        <taxon>Bacillota</taxon>
        <taxon>Bacilli</taxon>
        <taxon>Lactobacillales</taxon>
        <taxon>Lactobacillaceae</taxon>
        <taxon>Lactobacillus</taxon>
    </lineage>
</organism>
<sequence>MSFTQQLHQVAQNIWQKSLVHPFITELQSGQLPLTKFRFYLLQDRYYLVEFSKFHHLLAEQAGNPQIKKFLLQSEADLRACEWSVRSDFFTELKITPMEIRQTAVAPTAYNYVNHMYLTLERDGFAPAIAAIVPCYWLYQEIGQKLAKVGSPVALYQTWIDTYDSDWYEVNVTHILQLINILASQATATDRQMMQTAFIRSSYYELQFWQMAYAKERWQ</sequence>
<name>A0ABX9LU91_9LACO</name>
<evidence type="ECO:0000256" key="1">
    <source>
        <dbReference type="ARBA" id="ARBA00001881"/>
    </source>
</evidence>
<reference evidence="11 12" key="1">
    <citation type="submission" date="2018-07" db="EMBL/GenBank/DDBJ databases">
        <title>Genome sequences of six Lactobacillus spp. isolated from bumble bee guts.</title>
        <authorList>
            <person name="Motta E.V.S."/>
            <person name="Moran N.A."/>
        </authorList>
    </citation>
    <scope>NUCLEOTIDE SEQUENCE [LARGE SCALE GENOMIC DNA]</scope>
    <source>
        <strain evidence="11 12">BI-4G</strain>
    </source>
</reference>
<comment type="catalytic activity">
    <reaction evidence="8 9">
        <text>thiamine + H2O = 5-(2-hydroxyethyl)-4-methylthiazole + 4-amino-5-hydroxymethyl-2-methylpyrimidine + H(+)</text>
        <dbReference type="Rhea" id="RHEA:17509"/>
        <dbReference type="ChEBI" id="CHEBI:15377"/>
        <dbReference type="ChEBI" id="CHEBI:15378"/>
        <dbReference type="ChEBI" id="CHEBI:16892"/>
        <dbReference type="ChEBI" id="CHEBI:17957"/>
        <dbReference type="ChEBI" id="CHEBI:18385"/>
        <dbReference type="EC" id="3.5.99.2"/>
    </reaction>
</comment>
<evidence type="ECO:0000313" key="11">
    <source>
        <dbReference type="EMBL" id="RHW50852.1"/>
    </source>
</evidence>
<evidence type="ECO:0000256" key="2">
    <source>
        <dbReference type="ARBA" id="ARBA00004948"/>
    </source>
</evidence>
<evidence type="ECO:0000313" key="12">
    <source>
        <dbReference type="Proteomes" id="UP000283380"/>
    </source>
</evidence>
<protein>
    <recommendedName>
        <fullName evidence="6 9">Aminopyrimidine aminohydrolase</fullName>
        <ecNumber evidence="5 9">3.5.99.2</ecNumber>
    </recommendedName>
</protein>
<dbReference type="InterPro" id="IPR027574">
    <property type="entry name" value="Thiaminase_II"/>
</dbReference>
<keyword evidence="9" id="KW-0378">Hydrolase</keyword>
<evidence type="ECO:0000256" key="9">
    <source>
        <dbReference type="RuleBase" id="RU363093"/>
    </source>
</evidence>
<evidence type="ECO:0000259" key="10">
    <source>
        <dbReference type="Pfam" id="PF03070"/>
    </source>
</evidence>
<comment type="catalytic activity">
    <reaction evidence="1 9">
        <text>4-amino-5-aminomethyl-2-methylpyrimidine + H2O = 4-amino-5-hydroxymethyl-2-methylpyrimidine + NH4(+)</text>
        <dbReference type="Rhea" id="RHEA:31799"/>
        <dbReference type="ChEBI" id="CHEBI:15377"/>
        <dbReference type="ChEBI" id="CHEBI:16892"/>
        <dbReference type="ChEBI" id="CHEBI:28938"/>
        <dbReference type="ChEBI" id="CHEBI:63416"/>
        <dbReference type="EC" id="3.5.99.2"/>
    </reaction>
</comment>
<feature type="domain" description="Thiaminase-2/PQQC" evidence="10">
    <location>
        <begin position="8"/>
        <end position="214"/>
    </location>
</feature>
<comment type="similarity">
    <text evidence="3 9">Belongs to the TenA family.</text>
</comment>
<dbReference type="Proteomes" id="UP000283380">
    <property type="component" value="Unassembled WGS sequence"/>
</dbReference>
<dbReference type="EMBL" id="QOCU01000006">
    <property type="protein sequence ID" value="RHW50852.1"/>
    <property type="molecule type" value="Genomic_DNA"/>
</dbReference>
<dbReference type="SUPFAM" id="SSF48613">
    <property type="entry name" value="Heme oxygenase-like"/>
    <property type="match status" value="1"/>
</dbReference>
<evidence type="ECO:0000256" key="5">
    <source>
        <dbReference type="ARBA" id="ARBA00012684"/>
    </source>
</evidence>
<evidence type="ECO:0000256" key="6">
    <source>
        <dbReference type="ARBA" id="ARBA00013647"/>
    </source>
</evidence>
<dbReference type="CDD" id="cd19364">
    <property type="entry name" value="TenA_C_BsTenA-like"/>
    <property type="match status" value="1"/>
</dbReference>
<dbReference type="EC" id="3.5.99.2" evidence="5 9"/>
<comment type="caution">
    <text evidence="11">The sequence shown here is derived from an EMBL/GenBank/DDBJ whole genome shotgun (WGS) entry which is preliminary data.</text>
</comment>
<gene>
    <name evidence="11" type="primary">tenA</name>
    <name evidence="11" type="ORF">DS834_06135</name>
</gene>
<dbReference type="Pfam" id="PF03070">
    <property type="entry name" value="TENA_THI-4"/>
    <property type="match status" value="1"/>
</dbReference>
<accession>A0ABX9LU91</accession>
<dbReference type="PANTHER" id="PTHR43198:SF2">
    <property type="entry name" value="SI:CH1073-67J19.1-RELATED"/>
    <property type="match status" value="1"/>
</dbReference>
<comment type="pathway">
    <text evidence="2 9">Cofactor biosynthesis; thiamine diphosphate biosynthesis.</text>
</comment>
<evidence type="ECO:0000256" key="4">
    <source>
        <dbReference type="ARBA" id="ARBA00011881"/>
    </source>
</evidence>
<keyword evidence="7 9" id="KW-0784">Thiamine biosynthesis</keyword>
<evidence type="ECO:0000256" key="3">
    <source>
        <dbReference type="ARBA" id="ARBA00010264"/>
    </source>
</evidence>
<dbReference type="InterPro" id="IPR050967">
    <property type="entry name" value="Thiamine_Salvage_TenA"/>
</dbReference>
<keyword evidence="12" id="KW-1185">Reference proteome</keyword>
<comment type="function">
    <text evidence="9">Catalyzes an amino-pyrimidine hydrolysis reaction at the C5' of the pyrimidine moiety of thiamine compounds, a reaction that is part of a thiamine salvage pathway.</text>
</comment>
<dbReference type="InterPro" id="IPR004305">
    <property type="entry name" value="Thiaminase-2/PQQC"/>
</dbReference>
<dbReference type="InterPro" id="IPR016084">
    <property type="entry name" value="Haem_Oase-like_multi-hlx"/>
</dbReference>
<evidence type="ECO:0000256" key="7">
    <source>
        <dbReference type="ARBA" id="ARBA00022977"/>
    </source>
</evidence>
<dbReference type="RefSeq" id="WP_118907101.1">
    <property type="nucleotide sequence ID" value="NZ_QOCU01000006.1"/>
</dbReference>
<dbReference type="Gene3D" id="1.20.910.10">
    <property type="entry name" value="Heme oxygenase-like"/>
    <property type="match status" value="1"/>
</dbReference>
<dbReference type="PANTHER" id="PTHR43198">
    <property type="entry name" value="BIFUNCTIONAL TH2 PROTEIN"/>
    <property type="match status" value="1"/>
</dbReference>
<proteinExistence type="inferred from homology"/>
<dbReference type="NCBIfam" id="TIGR04306">
    <property type="entry name" value="salvage_TenA"/>
    <property type="match status" value="1"/>
</dbReference>
<evidence type="ECO:0000256" key="8">
    <source>
        <dbReference type="ARBA" id="ARBA00048337"/>
    </source>
</evidence>
<comment type="subunit">
    <text evidence="4">Homotetramer.</text>
</comment>